<comment type="caution">
    <text evidence="2">The sequence shown here is derived from an EMBL/GenBank/DDBJ whole genome shotgun (WGS) entry which is preliminary data.</text>
</comment>
<evidence type="ECO:0000313" key="3">
    <source>
        <dbReference type="Proteomes" id="UP001458880"/>
    </source>
</evidence>
<evidence type="ECO:0000256" key="1">
    <source>
        <dbReference type="SAM" id="MobiDB-lite"/>
    </source>
</evidence>
<evidence type="ECO:0000313" key="2">
    <source>
        <dbReference type="EMBL" id="KAK9679706.1"/>
    </source>
</evidence>
<feature type="region of interest" description="Disordered" evidence="1">
    <location>
        <begin position="174"/>
        <end position="242"/>
    </location>
</feature>
<organism evidence="2 3">
    <name type="scientific">Popillia japonica</name>
    <name type="common">Japanese beetle</name>
    <dbReference type="NCBI Taxonomy" id="7064"/>
    <lineage>
        <taxon>Eukaryota</taxon>
        <taxon>Metazoa</taxon>
        <taxon>Ecdysozoa</taxon>
        <taxon>Arthropoda</taxon>
        <taxon>Hexapoda</taxon>
        <taxon>Insecta</taxon>
        <taxon>Pterygota</taxon>
        <taxon>Neoptera</taxon>
        <taxon>Endopterygota</taxon>
        <taxon>Coleoptera</taxon>
        <taxon>Polyphaga</taxon>
        <taxon>Scarabaeiformia</taxon>
        <taxon>Scarabaeidae</taxon>
        <taxon>Rutelinae</taxon>
        <taxon>Popillia</taxon>
    </lineage>
</organism>
<keyword evidence="3" id="KW-1185">Reference proteome</keyword>
<evidence type="ECO:0008006" key="4">
    <source>
        <dbReference type="Google" id="ProtNLM"/>
    </source>
</evidence>
<accession>A0AAW1HSV6</accession>
<reference evidence="2 3" key="1">
    <citation type="journal article" date="2024" name="BMC Genomics">
        <title>De novo assembly and annotation of Popillia japonica's genome with initial clues to its potential as an invasive pest.</title>
        <authorList>
            <person name="Cucini C."/>
            <person name="Boschi S."/>
            <person name="Funari R."/>
            <person name="Cardaioli E."/>
            <person name="Iannotti N."/>
            <person name="Marturano G."/>
            <person name="Paoli F."/>
            <person name="Bruttini M."/>
            <person name="Carapelli A."/>
            <person name="Frati F."/>
            <person name="Nardi F."/>
        </authorList>
    </citation>
    <scope>NUCLEOTIDE SEQUENCE [LARGE SCALE GENOMIC DNA]</scope>
    <source>
        <strain evidence="2">DMR45628</strain>
    </source>
</reference>
<dbReference type="Proteomes" id="UP001458880">
    <property type="component" value="Unassembled WGS sequence"/>
</dbReference>
<feature type="compositionally biased region" description="Pro residues" evidence="1">
    <location>
        <begin position="184"/>
        <end position="194"/>
    </location>
</feature>
<sequence length="325" mass="36124">MVVQVKILLIKRPGIKLYCRISKNKNPSIKYLGVVLDDLSSFVRHMEYIREKVKNIFAKLARVTRKDWGLRPSALNLLYEGVFVSMVTYGAPAWARKVHTPAVKRVLVSAQRFVLLGITRACRTVSNDALQVLASKLPIDLVAAERALVYWSKRGERRTIMDISNLPIAYGLTAPSTNTEPRELPPPPSSPPKPSKGLSKKVGHLTKIFKGLGTGDDKKANTLPASSIRRPPADPSVDGANKNNNNYVKSLYSGIDMKMRFRRLEEVPILTSGLRQLIKSIHPKGDTITFPCPEAVDRMHLKNNGLPTESTEVNELLRLAQAAET</sequence>
<dbReference type="AlphaFoldDB" id="A0AAW1HSV6"/>
<proteinExistence type="predicted"/>
<protein>
    <recommendedName>
        <fullName evidence="4">Reverse transcriptase</fullName>
    </recommendedName>
</protein>
<dbReference type="EMBL" id="JASPKY010000989">
    <property type="protein sequence ID" value="KAK9679706.1"/>
    <property type="molecule type" value="Genomic_DNA"/>
</dbReference>
<name>A0AAW1HSV6_POPJA</name>
<gene>
    <name evidence="2" type="ORF">QE152_g39799</name>
</gene>